<evidence type="ECO:0000256" key="1">
    <source>
        <dbReference type="ARBA" id="ARBA00006484"/>
    </source>
</evidence>
<gene>
    <name evidence="5" type="ORF">DdX_16462</name>
</gene>
<keyword evidence="2" id="KW-0521">NADP</keyword>
<dbReference type="Gene3D" id="3.40.50.720">
    <property type="entry name" value="NAD(P)-binding Rossmann-like Domain"/>
    <property type="match status" value="1"/>
</dbReference>
<organism evidence="5 6">
    <name type="scientific">Ditylenchus destructor</name>
    <dbReference type="NCBI Taxonomy" id="166010"/>
    <lineage>
        <taxon>Eukaryota</taxon>
        <taxon>Metazoa</taxon>
        <taxon>Ecdysozoa</taxon>
        <taxon>Nematoda</taxon>
        <taxon>Chromadorea</taxon>
        <taxon>Rhabditida</taxon>
        <taxon>Tylenchina</taxon>
        <taxon>Tylenchomorpha</taxon>
        <taxon>Sphaerularioidea</taxon>
        <taxon>Anguinidae</taxon>
        <taxon>Anguininae</taxon>
        <taxon>Ditylenchus</taxon>
    </lineage>
</organism>
<evidence type="ECO:0000256" key="4">
    <source>
        <dbReference type="SAM" id="MobiDB-lite"/>
    </source>
</evidence>
<protein>
    <submittedName>
        <fullName evidence="5">Short chain dehydrogenase domain-containing protein</fullName>
    </submittedName>
</protein>
<reference evidence="5" key="1">
    <citation type="submission" date="2022-01" db="EMBL/GenBank/DDBJ databases">
        <title>Genome Sequence Resource for Two Populations of Ditylenchus destructor, the Migratory Endoparasitic Phytonematode.</title>
        <authorList>
            <person name="Zhang H."/>
            <person name="Lin R."/>
            <person name="Xie B."/>
        </authorList>
    </citation>
    <scope>NUCLEOTIDE SEQUENCE</scope>
    <source>
        <strain evidence="5">BazhouSP</strain>
    </source>
</reference>
<dbReference type="Proteomes" id="UP001201812">
    <property type="component" value="Unassembled WGS sequence"/>
</dbReference>
<dbReference type="EMBL" id="JAKKPZ010000133">
    <property type="protein sequence ID" value="KAI1700841.1"/>
    <property type="molecule type" value="Genomic_DNA"/>
</dbReference>
<keyword evidence="3" id="KW-0560">Oxidoreductase</keyword>
<proteinExistence type="inferred from homology"/>
<dbReference type="SUPFAM" id="SSF51735">
    <property type="entry name" value="NAD(P)-binding Rossmann-fold domains"/>
    <property type="match status" value="1"/>
</dbReference>
<dbReference type="CDD" id="cd05327">
    <property type="entry name" value="retinol-DH_like_SDR_c_like"/>
    <property type="match status" value="1"/>
</dbReference>
<dbReference type="Pfam" id="PF00106">
    <property type="entry name" value="adh_short"/>
    <property type="match status" value="1"/>
</dbReference>
<sequence length="475" mass="52456">MSSSEPAAEQQPAVIPATENNVESAKPASETENTTASPAEPVYHRKYGSRTSALEVLKDLDLTGKTILITGTTSGIGIETARSLALKGAHVVIANRNIVQSEQQRDNIYKETDKHNIDIINMDLSSLQSVQAAAKEFISKGWPLHVLILNAGILTPPTKTTLEGHEATFGVNHLGHFYLAYLLMDKLREAAPSRLVVVSSNSHQHTGIDVNAPLEAKLTKLIPQPNTSEFAYRLYAYSKLCNVLFALKVHNDEYKNGIHTYVLHPGSFIATGISRTYGVWGKIGYFVSKPFTKNLQQGAATTVYCAVHPDVENDSGKYYESCWDDEKNLATALAHDKDLQDALWAKSVELVKKFEEEEYGAVLDEEDQLNRLHFQREQGTEEDGFYRIGTDHGILSQQYSRNQIEPSSSQFISNENVPDKEISLRAAVGADSLSGGQGHKHCNCVQGCKTRKCNCRSLGRLCNSRCHNSTSCKNK</sequence>
<dbReference type="InterPro" id="IPR002347">
    <property type="entry name" value="SDR_fam"/>
</dbReference>
<evidence type="ECO:0000313" key="6">
    <source>
        <dbReference type="Proteomes" id="UP001201812"/>
    </source>
</evidence>
<evidence type="ECO:0000256" key="2">
    <source>
        <dbReference type="ARBA" id="ARBA00022857"/>
    </source>
</evidence>
<dbReference type="GO" id="GO:0016491">
    <property type="term" value="F:oxidoreductase activity"/>
    <property type="evidence" value="ECO:0007669"/>
    <property type="project" value="UniProtKB-KW"/>
</dbReference>
<dbReference type="InterPro" id="IPR036291">
    <property type="entry name" value="NAD(P)-bd_dom_sf"/>
</dbReference>
<comment type="caution">
    <text evidence="5">The sequence shown here is derived from an EMBL/GenBank/DDBJ whole genome shotgun (WGS) entry which is preliminary data.</text>
</comment>
<accession>A0AAD4QWN1</accession>
<feature type="region of interest" description="Disordered" evidence="4">
    <location>
        <begin position="1"/>
        <end position="44"/>
    </location>
</feature>
<evidence type="ECO:0000256" key="3">
    <source>
        <dbReference type="ARBA" id="ARBA00023002"/>
    </source>
</evidence>
<dbReference type="PANTHER" id="PTHR24320">
    <property type="entry name" value="RETINOL DEHYDROGENASE"/>
    <property type="match status" value="1"/>
</dbReference>
<keyword evidence="6" id="KW-1185">Reference proteome</keyword>
<name>A0AAD4QWN1_9BILA</name>
<evidence type="ECO:0000313" key="5">
    <source>
        <dbReference type="EMBL" id="KAI1700841.1"/>
    </source>
</evidence>
<dbReference type="AlphaFoldDB" id="A0AAD4QWN1"/>
<comment type="similarity">
    <text evidence="1">Belongs to the short-chain dehydrogenases/reductases (SDR) family.</text>
</comment>
<dbReference type="PANTHER" id="PTHR24320:SF282">
    <property type="entry name" value="WW DOMAIN-CONTAINING OXIDOREDUCTASE"/>
    <property type="match status" value="1"/>
</dbReference>